<evidence type="ECO:0000256" key="2">
    <source>
        <dbReference type="SAM" id="MobiDB-lite"/>
    </source>
</evidence>
<reference evidence="4 5" key="1">
    <citation type="journal article" date="2024" name="IMA Fungus">
        <title>Apiospora arundinis, a panoply of carbohydrate-active enzymes and secondary metabolites.</title>
        <authorList>
            <person name="Sorensen T."/>
            <person name="Petersen C."/>
            <person name="Muurmann A.T."/>
            <person name="Christiansen J.V."/>
            <person name="Brundto M.L."/>
            <person name="Overgaard C.K."/>
            <person name="Boysen A.T."/>
            <person name="Wollenberg R.D."/>
            <person name="Larsen T.O."/>
            <person name="Sorensen J.L."/>
            <person name="Nielsen K.L."/>
            <person name="Sondergaard T.E."/>
        </authorList>
    </citation>
    <scope>NUCLEOTIDE SEQUENCE [LARGE SCALE GENOMIC DNA]</scope>
    <source>
        <strain evidence="4 5">AAU 773</strain>
    </source>
</reference>
<dbReference type="Pfam" id="PF13523">
    <property type="entry name" value="Acetyltransf_8"/>
    <property type="match status" value="1"/>
</dbReference>
<sequence>MSSLVHLPDGQVIVAQPIFNGIFFKSNDTNHRHTPFPAGWTIALHTEDSPDQAHGNSRAGAGAATAEGDSSQVQDQDQVHRFTRPTLQSDTIFISSISNPSSDEYEPAKSPSRQVALMLYISLYWYFQQQEPSPYLTTAASRLTPETAKPKGEWQIRIKRDGVFRSRNMIPKLERMGLISTLDTAVGVATTESAGGWDQMFVSRRGFWQIPSGLFLFTLQPKKAASHHGSPPGSRPTSPAKNDSAVDRWSVTSVSQLMSDMPGGTIPIALSNKPASPIGPYFSASHLPTYYPPPTLQYRIRDGVRYPVRPKPPRMGEIFYTRFVPSVGKYLSFRVASSSTHPVPHLGPETSTPGEEKEHAHHLCALSDAGLLERWLSNPRVSAFWGQYHENFLSDALKSPHAFPVIGMWDGVPFGYFEIYWVREDLLGRHVPADDWDRGLHVLVGEEWARGRVAAWLSSLVHWCLQADYRTMSICLEPRVDNERFIGHLQKYGFAKERQVALPHKQSWFVRLSRDVWESPSL</sequence>
<evidence type="ECO:0000313" key="4">
    <source>
        <dbReference type="EMBL" id="KAK8863290.1"/>
    </source>
</evidence>
<dbReference type="InterPro" id="IPR019432">
    <property type="entry name" value="Acyltransferase_MbtK/IucB-like"/>
</dbReference>
<gene>
    <name evidence="4" type="ORF">PGQ11_009525</name>
</gene>
<dbReference type="PANTHER" id="PTHR31438">
    <property type="entry name" value="LYSINE N-ACYLTRANSFERASE C17G9.06C-RELATED"/>
    <property type="match status" value="1"/>
</dbReference>
<feature type="region of interest" description="Disordered" evidence="2">
    <location>
        <begin position="225"/>
        <end position="246"/>
    </location>
</feature>
<evidence type="ECO:0000256" key="1">
    <source>
        <dbReference type="ARBA" id="ARBA00009893"/>
    </source>
</evidence>
<dbReference type="Proteomes" id="UP001390339">
    <property type="component" value="Unassembled WGS sequence"/>
</dbReference>
<dbReference type="SMART" id="SM01006">
    <property type="entry name" value="AlcB"/>
    <property type="match status" value="1"/>
</dbReference>
<organism evidence="4 5">
    <name type="scientific">Apiospora arundinis</name>
    <dbReference type="NCBI Taxonomy" id="335852"/>
    <lineage>
        <taxon>Eukaryota</taxon>
        <taxon>Fungi</taxon>
        <taxon>Dikarya</taxon>
        <taxon>Ascomycota</taxon>
        <taxon>Pezizomycotina</taxon>
        <taxon>Sordariomycetes</taxon>
        <taxon>Xylariomycetidae</taxon>
        <taxon>Amphisphaeriales</taxon>
        <taxon>Apiosporaceae</taxon>
        <taxon>Apiospora</taxon>
    </lineage>
</organism>
<dbReference type="InterPro" id="IPR016181">
    <property type="entry name" value="Acyl_CoA_acyltransferase"/>
</dbReference>
<evidence type="ECO:0000313" key="5">
    <source>
        <dbReference type="Proteomes" id="UP001390339"/>
    </source>
</evidence>
<dbReference type="PANTHER" id="PTHR31438:SF1">
    <property type="entry name" value="LYSINE N-ACYLTRANSFERASE C17G9.06C-RELATED"/>
    <property type="match status" value="1"/>
</dbReference>
<dbReference type="SUPFAM" id="SSF55729">
    <property type="entry name" value="Acyl-CoA N-acyltransferases (Nat)"/>
    <property type="match status" value="1"/>
</dbReference>
<name>A0ABR2II75_9PEZI</name>
<feature type="domain" description="Acyltransferase MbtK/IucB-like conserved" evidence="3">
    <location>
        <begin position="361"/>
        <end position="403"/>
    </location>
</feature>
<comment type="caution">
    <text evidence="4">The sequence shown here is derived from an EMBL/GenBank/DDBJ whole genome shotgun (WGS) entry which is preliminary data.</text>
</comment>
<accession>A0ABR2II75</accession>
<feature type="region of interest" description="Disordered" evidence="2">
    <location>
        <begin position="47"/>
        <end position="76"/>
    </location>
</feature>
<comment type="similarity">
    <text evidence="1">Belongs to the lysine N-acyltransferase MbtK family.</text>
</comment>
<dbReference type="Gene3D" id="3.40.630.30">
    <property type="match status" value="1"/>
</dbReference>
<protein>
    <submittedName>
        <fullName evidence="4">Siderophore biosynthesis protein</fullName>
    </submittedName>
</protein>
<proteinExistence type="inferred from homology"/>
<evidence type="ECO:0000259" key="3">
    <source>
        <dbReference type="SMART" id="SM01006"/>
    </source>
</evidence>
<keyword evidence="5" id="KW-1185">Reference proteome</keyword>
<dbReference type="EMBL" id="JAPCWZ010000005">
    <property type="protein sequence ID" value="KAK8863290.1"/>
    <property type="molecule type" value="Genomic_DNA"/>
</dbReference>